<evidence type="ECO:0000313" key="2">
    <source>
        <dbReference type="Proteomes" id="UP001595898"/>
    </source>
</evidence>
<reference evidence="1 2" key="1">
    <citation type="journal article" date="2019" name="Int. J. Syst. Evol. Microbiol.">
        <title>The Global Catalogue of Microorganisms (GCM) 10K type strain sequencing project: providing services to taxonomists for standard genome sequencing and annotation.</title>
        <authorList>
            <consortium name="The Broad Institute Genomics Platform"/>
            <consortium name="The Broad Institute Genome Sequencing Center for Infectious Disease"/>
            <person name="Wu L."/>
            <person name="Ma J."/>
        </authorList>
    </citation>
    <scope>NUCLEOTIDE SEQUENCE [LARGE SCALE GENOMIC DNA]</scope>
    <source>
        <strain evidence="1 2">WLHS5</strain>
    </source>
</reference>
<sequence>MPASIVCSTCGFEHRIPDRPLDRDRGGTGCPSCGDRGYTVEHSGLRWHP</sequence>
<dbReference type="AlphaFoldDB" id="A0ABD5PT86"/>
<dbReference type="RefSeq" id="WP_250138462.1">
    <property type="nucleotide sequence ID" value="NZ_JALIQP010000001.1"/>
</dbReference>
<comment type="caution">
    <text evidence="1">The sequence shown here is derived from an EMBL/GenBank/DDBJ whole genome shotgun (WGS) entry which is preliminary data.</text>
</comment>
<organism evidence="1 2">
    <name type="scientific">Halosolutus amylolyticus</name>
    <dbReference type="NCBI Taxonomy" id="2932267"/>
    <lineage>
        <taxon>Archaea</taxon>
        <taxon>Methanobacteriati</taxon>
        <taxon>Methanobacteriota</taxon>
        <taxon>Stenosarchaea group</taxon>
        <taxon>Halobacteria</taxon>
        <taxon>Halobacteriales</taxon>
        <taxon>Natrialbaceae</taxon>
        <taxon>Halosolutus</taxon>
    </lineage>
</organism>
<evidence type="ECO:0008006" key="3">
    <source>
        <dbReference type="Google" id="ProtNLM"/>
    </source>
</evidence>
<proteinExistence type="predicted"/>
<keyword evidence="2" id="KW-1185">Reference proteome</keyword>
<name>A0ABD5PT86_9EURY</name>
<evidence type="ECO:0000313" key="1">
    <source>
        <dbReference type="EMBL" id="MFC4543769.1"/>
    </source>
</evidence>
<protein>
    <recommendedName>
        <fullName evidence="3">Small CPxCG-related zinc finger protein</fullName>
    </recommendedName>
</protein>
<accession>A0ABD5PT86</accession>
<dbReference type="EMBL" id="JBHSFA010000009">
    <property type="protein sequence ID" value="MFC4543769.1"/>
    <property type="molecule type" value="Genomic_DNA"/>
</dbReference>
<gene>
    <name evidence="1" type="ORF">ACFO5R_17720</name>
</gene>
<dbReference type="Proteomes" id="UP001595898">
    <property type="component" value="Unassembled WGS sequence"/>
</dbReference>